<evidence type="ECO:0000313" key="6">
    <source>
        <dbReference type="EMBL" id="QDT36373.1"/>
    </source>
</evidence>
<gene>
    <name evidence="6" type="primary">tagH_2</name>
    <name evidence="6" type="ORF">Pan189_07290</name>
</gene>
<organism evidence="6 7">
    <name type="scientific">Stratiformator vulcanicus</name>
    <dbReference type="NCBI Taxonomy" id="2527980"/>
    <lineage>
        <taxon>Bacteria</taxon>
        <taxon>Pseudomonadati</taxon>
        <taxon>Planctomycetota</taxon>
        <taxon>Planctomycetia</taxon>
        <taxon>Planctomycetales</taxon>
        <taxon>Planctomycetaceae</taxon>
        <taxon>Stratiformator</taxon>
    </lineage>
</organism>
<dbReference type="PROSITE" id="PS50893">
    <property type="entry name" value="ABC_TRANSPORTER_2"/>
    <property type="match status" value="1"/>
</dbReference>
<evidence type="ECO:0000256" key="2">
    <source>
        <dbReference type="ARBA" id="ARBA00022448"/>
    </source>
</evidence>
<evidence type="ECO:0000256" key="4">
    <source>
        <dbReference type="ARBA" id="ARBA00022840"/>
    </source>
</evidence>
<dbReference type="InterPro" id="IPR027417">
    <property type="entry name" value="P-loop_NTPase"/>
</dbReference>
<dbReference type="InterPro" id="IPR015860">
    <property type="entry name" value="ABC_transpr_TagH-like"/>
</dbReference>
<dbReference type="SMART" id="SM00382">
    <property type="entry name" value="AAA"/>
    <property type="match status" value="1"/>
</dbReference>
<comment type="similarity">
    <text evidence="1">Belongs to the ABC transporter superfamily.</text>
</comment>
<proteinExistence type="inferred from homology"/>
<dbReference type="GO" id="GO:0005524">
    <property type="term" value="F:ATP binding"/>
    <property type="evidence" value="ECO:0007669"/>
    <property type="project" value="UniProtKB-KW"/>
</dbReference>
<keyword evidence="7" id="KW-1185">Reference proteome</keyword>
<keyword evidence="4 6" id="KW-0067">ATP-binding</keyword>
<dbReference type="SUPFAM" id="SSF52540">
    <property type="entry name" value="P-loop containing nucleoside triphosphate hydrolases"/>
    <property type="match status" value="1"/>
</dbReference>
<dbReference type="InterPro" id="IPR017871">
    <property type="entry name" value="ABC_transporter-like_CS"/>
</dbReference>
<dbReference type="PROSITE" id="PS00211">
    <property type="entry name" value="ABC_TRANSPORTER_1"/>
    <property type="match status" value="1"/>
</dbReference>
<dbReference type="PANTHER" id="PTHR46743">
    <property type="entry name" value="TEICHOIC ACIDS EXPORT ATP-BINDING PROTEIN TAGH"/>
    <property type="match status" value="1"/>
</dbReference>
<dbReference type="InterPro" id="IPR003593">
    <property type="entry name" value="AAA+_ATPase"/>
</dbReference>
<accession>A0A517QXP8</accession>
<feature type="domain" description="ABC transporter" evidence="5">
    <location>
        <begin position="21"/>
        <end position="249"/>
    </location>
</feature>
<reference evidence="6 7" key="1">
    <citation type="submission" date="2019-02" db="EMBL/GenBank/DDBJ databases">
        <title>Deep-cultivation of Planctomycetes and their phenomic and genomic characterization uncovers novel biology.</title>
        <authorList>
            <person name="Wiegand S."/>
            <person name="Jogler M."/>
            <person name="Boedeker C."/>
            <person name="Pinto D."/>
            <person name="Vollmers J."/>
            <person name="Rivas-Marin E."/>
            <person name="Kohn T."/>
            <person name="Peeters S.H."/>
            <person name="Heuer A."/>
            <person name="Rast P."/>
            <person name="Oberbeckmann S."/>
            <person name="Bunk B."/>
            <person name="Jeske O."/>
            <person name="Meyerdierks A."/>
            <person name="Storesund J.E."/>
            <person name="Kallscheuer N."/>
            <person name="Luecker S."/>
            <person name="Lage O.M."/>
            <person name="Pohl T."/>
            <person name="Merkel B.J."/>
            <person name="Hornburger P."/>
            <person name="Mueller R.-W."/>
            <person name="Bruemmer F."/>
            <person name="Labrenz M."/>
            <person name="Spormann A.M."/>
            <person name="Op den Camp H."/>
            <person name="Overmann J."/>
            <person name="Amann R."/>
            <person name="Jetten M.S.M."/>
            <person name="Mascher T."/>
            <person name="Medema M.H."/>
            <person name="Devos D.P."/>
            <person name="Kaster A.-K."/>
            <person name="Ovreas L."/>
            <person name="Rohde M."/>
            <person name="Galperin M.Y."/>
            <person name="Jogler C."/>
        </authorList>
    </citation>
    <scope>NUCLEOTIDE SEQUENCE [LARGE SCALE GENOMIC DNA]</scope>
    <source>
        <strain evidence="6 7">Pan189</strain>
    </source>
</reference>
<dbReference type="KEGG" id="svp:Pan189_07290"/>
<dbReference type="PANTHER" id="PTHR46743:SF2">
    <property type="entry name" value="TEICHOIC ACIDS EXPORT ATP-BINDING PROTEIN TAGH"/>
    <property type="match status" value="1"/>
</dbReference>
<evidence type="ECO:0000259" key="5">
    <source>
        <dbReference type="PROSITE" id="PS50893"/>
    </source>
</evidence>
<dbReference type="Pfam" id="PF00005">
    <property type="entry name" value="ABC_tran"/>
    <property type="match status" value="1"/>
</dbReference>
<dbReference type="GO" id="GO:0016020">
    <property type="term" value="C:membrane"/>
    <property type="evidence" value="ECO:0007669"/>
    <property type="project" value="InterPro"/>
</dbReference>
<dbReference type="AlphaFoldDB" id="A0A517QXP8"/>
<dbReference type="Proteomes" id="UP000317318">
    <property type="component" value="Chromosome"/>
</dbReference>
<dbReference type="InterPro" id="IPR050683">
    <property type="entry name" value="Bact_Polysacc_Export_ATP-bd"/>
</dbReference>
<evidence type="ECO:0000256" key="3">
    <source>
        <dbReference type="ARBA" id="ARBA00022741"/>
    </source>
</evidence>
<dbReference type="RefSeq" id="WP_310821035.1">
    <property type="nucleotide sequence ID" value="NZ_CP036268.1"/>
</dbReference>
<evidence type="ECO:0000313" key="7">
    <source>
        <dbReference type="Proteomes" id="UP000317318"/>
    </source>
</evidence>
<dbReference type="EMBL" id="CP036268">
    <property type="protein sequence ID" value="QDT36373.1"/>
    <property type="molecule type" value="Genomic_DNA"/>
</dbReference>
<dbReference type="Gene3D" id="3.40.50.300">
    <property type="entry name" value="P-loop containing nucleotide triphosphate hydrolases"/>
    <property type="match status" value="1"/>
</dbReference>
<dbReference type="GO" id="GO:0016887">
    <property type="term" value="F:ATP hydrolysis activity"/>
    <property type="evidence" value="ECO:0007669"/>
    <property type="project" value="InterPro"/>
</dbReference>
<sequence length="255" mass="28264">MRQINLSNAKLTFDVYDDKSFSFKQAFISWMLRRPQPRRRRIEAIKDVTLSIVEGERVGIIGNNGSGKSTILRMMAGVYPPTAGRCEIDGNVNALFDFSLGFEQNATGRDNVYYRGYLQGQSPSSIRNHIDEIIEFSELDEFIDIPIRCYSAGMLVRLGFAISTAVDPDILLIDECLAAGDASFQAKAAARMDEMISRAQLIVLVSHDLGAIERLCTRVVWMERGNVVLDGPAADVIAAYQDENKFTAAPMPEAA</sequence>
<name>A0A517QXP8_9PLAN</name>
<keyword evidence="2" id="KW-0813">Transport</keyword>
<dbReference type="GO" id="GO:0140359">
    <property type="term" value="F:ABC-type transporter activity"/>
    <property type="evidence" value="ECO:0007669"/>
    <property type="project" value="InterPro"/>
</dbReference>
<dbReference type="CDD" id="cd03220">
    <property type="entry name" value="ABC_KpsT_Wzt"/>
    <property type="match status" value="1"/>
</dbReference>
<protein>
    <submittedName>
        <fullName evidence="6">Teichoic acids export ATP-binding protein TagH</fullName>
    </submittedName>
</protein>
<keyword evidence="3" id="KW-0547">Nucleotide-binding</keyword>
<dbReference type="InterPro" id="IPR003439">
    <property type="entry name" value="ABC_transporter-like_ATP-bd"/>
</dbReference>
<evidence type="ECO:0000256" key="1">
    <source>
        <dbReference type="ARBA" id="ARBA00005417"/>
    </source>
</evidence>